<dbReference type="InterPro" id="IPR050202">
    <property type="entry name" value="Cyt/Deoxycyt_deaminase"/>
</dbReference>
<evidence type="ECO:0000256" key="9">
    <source>
        <dbReference type="ARBA" id="ARBA00032005"/>
    </source>
</evidence>
<comment type="cofactor">
    <cofactor evidence="1 12">
        <name>Zn(2+)</name>
        <dbReference type="ChEBI" id="CHEBI:29105"/>
    </cofactor>
</comment>
<sequence>MTAPDPQEAALVAAAAEVRGAARCPYSGFAVGCALRDRSGRIWTGANVENASYTLGLCAERVALFYALTHGADAIESIAVVTGAERPAAPCGACRQILFEFAADADLLLVTTGGAELRTRVRDLLPLAFDASFLAPREP</sequence>
<evidence type="ECO:0000313" key="15">
    <source>
        <dbReference type="Proteomes" id="UP001217838"/>
    </source>
</evidence>
<dbReference type="Gene3D" id="3.40.140.10">
    <property type="entry name" value="Cytidine Deaminase, domain 2"/>
    <property type="match status" value="1"/>
</dbReference>
<protein>
    <recommendedName>
        <fullName evidence="5 12">Cytidine deaminase</fullName>
        <ecNumber evidence="4 12">3.5.4.5</ecNumber>
    </recommendedName>
    <alternativeName>
        <fullName evidence="9 12">Cytidine aminohydrolase</fullName>
    </alternativeName>
</protein>
<dbReference type="Proteomes" id="UP001217838">
    <property type="component" value="Unassembled WGS sequence"/>
</dbReference>
<comment type="caution">
    <text evidence="14">The sequence shown here is derived from an EMBL/GenBank/DDBJ whole genome shotgun (WGS) entry which is preliminary data.</text>
</comment>
<evidence type="ECO:0000256" key="4">
    <source>
        <dbReference type="ARBA" id="ARBA00012783"/>
    </source>
</evidence>
<dbReference type="InterPro" id="IPR016192">
    <property type="entry name" value="APOBEC/CMP_deaminase_Zn-bd"/>
</dbReference>
<keyword evidence="7 12" id="KW-0378">Hydrolase</keyword>
<dbReference type="NCBIfam" id="NF004064">
    <property type="entry name" value="PRK05578.1"/>
    <property type="match status" value="1"/>
</dbReference>
<organism evidence="14 15">
    <name type="scientific">Nannocystis radixulma</name>
    <dbReference type="NCBI Taxonomy" id="2995305"/>
    <lineage>
        <taxon>Bacteria</taxon>
        <taxon>Pseudomonadati</taxon>
        <taxon>Myxococcota</taxon>
        <taxon>Polyangia</taxon>
        <taxon>Nannocystales</taxon>
        <taxon>Nannocystaceae</taxon>
        <taxon>Nannocystis</taxon>
    </lineage>
</organism>
<dbReference type="CDD" id="cd01283">
    <property type="entry name" value="cytidine_deaminase"/>
    <property type="match status" value="1"/>
</dbReference>
<reference evidence="14 15" key="1">
    <citation type="submission" date="2022-11" db="EMBL/GenBank/DDBJ databases">
        <title>Minimal conservation of predation-associated metabolite biosynthetic gene clusters underscores biosynthetic potential of Myxococcota including descriptions for ten novel species: Archangium lansinium sp. nov., Myxococcus landrumus sp. nov., Nannocystis bai.</title>
        <authorList>
            <person name="Ahearne A."/>
            <person name="Stevens C."/>
            <person name="Dowd S."/>
        </authorList>
    </citation>
    <scope>NUCLEOTIDE SEQUENCE [LARGE SCALE GENOMIC DNA]</scope>
    <source>
        <strain evidence="14 15">NCELM</strain>
    </source>
</reference>
<evidence type="ECO:0000313" key="14">
    <source>
        <dbReference type="EMBL" id="MDC0671163.1"/>
    </source>
</evidence>
<dbReference type="InterPro" id="IPR016193">
    <property type="entry name" value="Cytidine_deaminase-like"/>
</dbReference>
<dbReference type="EMBL" id="JAQNDN010000014">
    <property type="protein sequence ID" value="MDC0671163.1"/>
    <property type="molecule type" value="Genomic_DNA"/>
</dbReference>
<dbReference type="EC" id="3.5.4.5" evidence="4 12"/>
<evidence type="ECO:0000256" key="1">
    <source>
        <dbReference type="ARBA" id="ARBA00001947"/>
    </source>
</evidence>
<evidence type="ECO:0000256" key="3">
    <source>
        <dbReference type="ARBA" id="ARBA00006576"/>
    </source>
</evidence>
<dbReference type="RefSeq" id="WP_272001246.1">
    <property type="nucleotide sequence ID" value="NZ_JAQNDN010000014.1"/>
</dbReference>
<evidence type="ECO:0000256" key="8">
    <source>
        <dbReference type="ARBA" id="ARBA00022833"/>
    </source>
</evidence>
<dbReference type="PANTHER" id="PTHR11644:SF2">
    <property type="entry name" value="CYTIDINE DEAMINASE"/>
    <property type="match status" value="1"/>
</dbReference>
<comment type="catalytic activity">
    <reaction evidence="11 12">
        <text>cytidine + H2O + H(+) = uridine + NH4(+)</text>
        <dbReference type="Rhea" id="RHEA:16069"/>
        <dbReference type="ChEBI" id="CHEBI:15377"/>
        <dbReference type="ChEBI" id="CHEBI:15378"/>
        <dbReference type="ChEBI" id="CHEBI:16704"/>
        <dbReference type="ChEBI" id="CHEBI:17562"/>
        <dbReference type="ChEBI" id="CHEBI:28938"/>
        <dbReference type="EC" id="3.5.4.5"/>
    </reaction>
</comment>
<dbReference type="PROSITE" id="PS51747">
    <property type="entry name" value="CYT_DCMP_DEAMINASES_2"/>
    <property type="match status" value="1"/>
</dbReference>
<evidence type="ECO:0000256" key="10">
    <source>
        <dbReference type="ARBA" id="ARBA00049252"/>
    </source>
</evidence>
<dbReference type="NCBIfam" id="TIGR01354">
    <property type="entry name" value="cyt_deam_tetra"/>
    <property type="match status" value="1"/>
</dbReference>
<dbReference type="SUPFAM" id="SSF53927">
    <property type="entry name" value="Cytidine deaminase-like"/>
    <property type="match status" value="1"/>
</dbReference>
<evidence type="ECO:0000259" key="13">
    <source>
        <dbReference type="PROSITE" id="PS51747"/>
    </source>
</evidence>
<gene>
    <name evidence="14" type="primary">cdd</name>
    <name evidence="14" type="ORF">POL58_25630</name>
</gene>
<feature type="domain" description="CMP/dCMP-type deaminase" evidence="13">
    <location>
        <begin position="6"/>
        <end position="132"/>
    </location>
</feature>
<evidence type="ECO:0000256" key="7">
    <source>
        <dbReference type="ARBA" id="ARBA00022801"/>
    </source>
</evidence>
<name>A0ABT5BBR3_9BACT</name>
<proteinExistence type="inferred from homology"/>
<keyword evidence="8 12" id="KW-0862">Zinc</keyword>
<comment type="similarity">
    <text evidence="3 12">Belongs to the cytidine and deoxycytidylate deaminase family.</text>
</comment>
<dbReference type="GO" id="GO:0004126">
    <property type="term" value="F:cytidine deaminase activity"/>
    <property type="evidence" value="ECO:0007669"/>
    <property type="project" value="UniProtKB-EC"/>
</dbReference>
<dbReference type="InterPro" id="IPR002125">
    <property type="entry name" value="CMP_dCMP_dom"/>
</dbReference>
<keyword evidence="6 12" id="KW-0479">Metal-binding</keyword>
<comment type="catalytic activity">
    <reaction evidence="10 12">
        <text>2'-deoxycytidine + H2O + H(+) = 2'-deoxyuridine + NH4(+)</text>
        <dbReference type="Rhea" id="RHEA:13433"/>
        <dbReference type="ChEBI" id="CHEBI:15377"/>
        <dbReference type="ChEBI" id="CHEBI:15378"/>
        <dbReference type="ChEBI" id="CHEBI:15698"/>
        <dbReference type="ChEBI" id="CHEBI:16450"/>
        <dbReference type="ChEBI" id="CHEBI:28938"/>
        <dbReference type="EC" id="3.5.4.5"/>
    </reaction>
</comment>
<comment type="function">
    <text evidence="2 12">This enzyme scavenges exogenous and endogenous cytidine and 2'-deoxycytidine for UMP synthesis.</text>
</comment>
<evidence type="ECO:0000256" key="11">
    <source>
        <dbReference type="ARBA" id="ARBA00049558"/>
    </source>
</evidence>
<accession>A0ABT5BBR3</accession>
<evidence type="ECO:0000256" key="12">
    <source>
        <dbReference type="RuleBase" id="RU364006"/>
    </source>
</evidence>
<dbReference type="PANTHER" id="PTHR11644">
    <property type="entry name" value="CYTIDINE DEAMINASE"/>
    <property type="match status" value="1"/>
</dbReference>
<evidence type="ECO:0000256" key="2">
    <source>
        <dbReference type="ARBA" id="ARBA00003949"/>
    </source>
</evidence>
<evidence type="ECO:0000256" key="5">
    <source>
        <dbReference type="ARBA" id="ARBA00018266"/>
    </source>
</evidence>
<evidence type="ECO:0000256" key="6">
    <source>
        <dbReference type="ARBA" id="ARBA00022723"/>
    </source>
</evidence>
<dbReference type="Pfam" id="PF00383">
    <property type="entry name" value="dCMP_cyt_deam_1"/>
    <property type="match status" value="1"/>
</dbReference>
<keyword evidence="15" id="KW-1185">Reference proteome</keyword>
<dbReference type="PROSITE" id="PS00903">
    <property type="entry name" value="CYT_DCMP_DEAMINASES_1"/>
    <property type="match status" value="1"/>
</dbReference>
<dbReference type="InterPro" id="IPR006262">
    <property type="entry name" value="Cyt_deam_tetra"/>
</dbReference>